<evidence type="ECO:0000313" key="1">
    <source>
        <dbReference type="EMBL" id="SEC75520.1"/>
    </source>
</evidence>
<name>A0A1H4V3X3_TSUTY</name>
<dbReference type="STRING" id="57704.SAMN04489793_3128"/>
<evidence type="ECO:0000313" key="2">
    <source>
        <dbReference type="Proteomes" id="UP000182241"/>
    </source>
</evidence>
<keyword evidence="2" id="KW-1185">Reference proteome</keyword>
<gene>
    <name evidence="1" type="ORF">SAMN04489793_3128</name>
</gene>
<dbReference type="AlphaFoldDB" id="A0A1H4V3X3"/>
<protein>
    <submittedName>
        <fullName evidence="1">Uncharacterized protein</fullName>
    </submittedName>
</protein>
<dbReference type="EMBL" id="FNSA01000003">
    <property type="protein sequence ID" value="SEC75520.1"/>
    <property type="molecule type" value="Genomic_DNA"/>
</dbReference>
<organism evidence="1 2">
    <name type="scientific">Tsukamurella tyrosinosolvens</name>
    <dbReference type="NCBI Taxonomy" id="57704"/>
    <lineage>
        <taxon>Bacteria</taxon>
        <taxon>Bacillati</taxon>
        <taxon>Actinomycetota</taxon>
        <taxon>Actinomycetes</taxon>
        <taxon>Mycobacteriales</taxon>
        <taxon>Tsukamurellaceae</taxon>
        <taxon>Tsukamurella</taxon>
    </lineage>
</organism>
<dbReference type="RefSeq" id="WP_068742865.1">
    <property type="nucleotide sequence ID" value="NZ_FNSA01000003.1"/>
</dbReference>
<reference evidence="2" key="1">
    <citation type="submission" date="2016-10" db="EMBL/GenBank/DDBJ databases">
        <authorList>
            <person name="Varghese N."/>
            <person name="Submissions S."/>
        </authorList>
    </citation>
    <scope>NUCLEOTIDE SEQUENCE [LARGE SCALE GENOMIC DNA]</scope>
    <source>
        <strain evidence="2">DSM 44234</strain>
    </source>
</reference>
<proteinExistence type="predicted"/>
<dbReference type="OrthoDB" id="9936991at2"/>
<dbReference type="Proteomes" id="UP000182241">
    <property type="component" value="Unassembled WGS sequence"/>
</dbReference>
<accession>A0A1H4V3X3</accession>
<sequence length="63" mass="6942">MAEYAQFTPADAHPMAAAIAGRVEIVREIPADEIMGDVRMFEVRSVRTGAGTDAFLDELTWED</sequence>